<dbReference type="RefSeq" id="XP_066670028.1">
    <property type="nucleotide sequence ID" value="XM_066811105.1"/>
</dbReference>
<keyword evidence="2" id="KW-1185">Reference proteome</keyword>
<dbReference type="GeneID" id="92044165"/>
<name>A0ABR1WS45_9PEZI</name>
<organism evidence="1 2">
    <name type="scientific">Apiospora hydei</name>
    <dbReference type="NCBI Taxonomy" id="1337664"/>
    <lineage>
        <taxon>Eukaryota</taxon>
        <taxon>Fungi</taxon>
        <taxon>Dikarya</taxon>
        <taxon>Ascomycota</taxon>
        <taxon>Pezizomycotina</taxon>
        <taxon>Sordariomycetes</taxon>
        <taxon>Xylariomycetidae</taxon>
        <taxon>Amphisphaeriales</taxon>
        <taxon>Apiosporaceae</taxon>
        <taxon>Apiospora</taxon>
    </lineage>
</organism>
<reference evidence="1 2" key="1">
    <citation type="submission" date="2023-01" db="EMBL/GenBank/DDBJ databases">
        <title>Analysis of 21 Apiospora genomes using comparative genomics revels a genus with tremendous synthesis potential of carbohydrate active enzymes and secondary metabolites.</title>
        <authorList>
            <person name="Sorensen T."/>
        </authorList>
    </citation>
    <scope>NUCLEOTIDE SEQUENCE [LARGE SCALE GENOMIC DNA]</scope>
    <source>
        <strain evidence="1 2">CBS 114990</strain>
    </source>
</reference>
<dbReference type="EMBL" id="JAQQWN010000005">
    <property type="protein sequence ID" value="KAK8085519.1"/>
    <property type="molecule type" value="Genomic_DNA"/>
</dbReference>
<dbReference type="Proteomes" id="UP001433268">
    <property type="component" value="Unassembled WGS sequence"/>
</dbReference>
<gene>
    <name evidence="1" type="ORF">PG997_006790</name>
</gene>
<accession>A0ABR1WS45</accession>
<sequence length="128" mass="13571">MTQRNRRQNQLSLGAPRLLLETDFFDNAAADFFGGLAAELLATSLGESDAKAPTFPGPFATVTLNVGNGTAAARCQLIDTDGQPVTLVRGDNVDTTFGDAGKGPWRAQDGGFFFVQQIKCDPTFASVN</sequence>
<proteinExistence type="predicted"/>
<comment type="caution">
    <text evidence="1">The sequence shown here is derived from an EMBL/GenBank/DDBJ whole genome shotgun (WGS) entry which is preliminary data.</text>
</comment>
<evidence type="ECO:0000313" key="2">
    <source>
        <dbReference type="Proteomes" id="UP001433268"/>
    </source>
</evidence>
<protein>
    <submittedName>
        <fullName evidence="1">Uncharacterized protein</fullName>
    </submittedName>
</protein>
<evidence type="ECO:0000313" key="1">
    <source>
        <dbReference type="EMBL" id="KAK8085519.1"/>
    </source>
</evidence>